<dbReference type="PIRSF" id="PIRSF000390">
    <property type="entry name" value="PLP_StrS"/>
    <property type="match status" value="1"/>
</dbReference>
<keyword evidence="4" id="KW-1185">Reference proteome</keyword>
<evidence type="ECO:0000313" key="3">
    <source>
        <dbReference type="EMBL" id="MFC4349676.1"/>
    </source>
</evidence>
<comment type="similarity">
    <text evidence="1 2">Belongs to the DegT/DnrJ/EryC1 family.</text>
</comment>
<sequence length="399" mass="42769">MADTFLPYGRHQIDEDDIAAVVDVLRNGALTCGPQVEAFEQAFAHQVGASEAIVCSNGTTALHLAMIGLDVGPGDAVIVPTVTFLSTANAARMAGADVVFADVCPDTGLLTVETLKAAFARASSPIKAVLPVHLNGQCVDMEEISALCRAEGVAIVTDCCHALGASYKGSVTGAPGDGLFEDLACFSLHPVKSIAMGEGGVVTTSDSVLAARMRILRSQGMVRDPSAWQQAEAAFSPDSGEPNPWYYEMQELGYNYRATDLQCALGLSQLKKLGSFVARRREIAAIYDRQIEAHLNSVVPIPCTKLADSAWHLYPILIDFKAQKKDRATVMSELSALGVGTQVHYIPVSSQPYYEGLYGKQSFAGAERYYERVLSLPIFPAMSDDDVARVVECLGKILR</sequence>
<dbReference type="InterPro" id="IPR015424">
    <property type="entry name" value="PyrdxlP-dep_Trfase"/>
</dbReference>
<dbReference type="EC" id="2.6.1.92" evidence="3"/>
<dbReference type="InterPro" id="IPR015422">
    <property type="entry name" value="PyrdxlP-dep_Trfase_small"/>
</dbReference>
<dbReference type="GO" id="GO:0008483">
    <property type="term" value="F:transaminase activity"/>
    <property type="evidence" value="ECO:0007669"/>
    <property type="project" value="UniProtKB-KW"/>
</dbReference>
<evidence type="ECO:0000313" key="4">
    <source>
        <dbReference type="Proteomes" id="UP001595776"/>
    </source>
</evidence>
<dbReference type="InterPro" id="IPR000653">
    <property type="entry name" value="DegT/StrS_aminotransferase"/>
</dbReference>
<dbReference type="InterPro" id="IPR020026">
    <property type="entry name" value="PseC"/>
</dbReference>
<dbReference type="PANTHER" id="PTHR30244">
    <property type="entry name" value="TRANSAMINASE"/>
    <property type="match status" value="1"/>
</dbReference>
<evidence type="ECO:0000256" key="2">
    <source>
        <dbReference type="RuleBase" id="RU004508"/>
    </source>
</evidence>
<dbReference type="RefSeq" id="WP_068144940.1">
    <property type="nucleotide sequence ID" value="NZ_JBHSCR010000035.1"/>
</dbReference>
<dbReference type="Proteomes" id="UP001595776">
    <property type="component" value="Unassembled WGS sequence"/>
</dbReference>
<protein>
    <submittedName>
        <fullName evidence="3">UDP-4-amino-4, 6-dideoxy-N-acetyl-beta-L-altrosamine transaminase</fullName>
        <ecNumber evidence="3">2.6.1.92</ecNumber>
    </submittedName>
</protein>
<dbReference type="EMBL" id="JBHSCR010000035">
    <property type="protein sequence ID" value="MFC4349676.1"/>
    <property type="molecule type" value="Genomic_DNA"/>
</dbReference>
<dbReference type="SUPFAM" id="SSF53383">
    <property type="entry name" value="PLP-dependent transferases"/>
    <property type="match status" value="1"/>
</dbReference>
<reference evidence="4" key="1">
    <citation type="journal article" date="2019" name="Int. J. Syst. Evol. Microbiol.">
        <title>The Global Catalogue of Microorganisms (GCM) 10K type strain sequencing project: providing services to taxonomists for standard genome sequencing and annotation.</title>
        <authorList>
            <consortium name="The Broad Institute Genomics Platform"/>
            <consortium name="The Broad Institute Genome Sequencing Center for Infectious Disease"/>
            <person name="Wu L."/>
            <person name="Ma J."/>
        </authorList>
    </citation>
    <scope>NUCLEOTIDE SEQUENCE [LARGE SCALE GENOMIC DNA]</scope>
    <source>
        <strain evidence="4">CGMCC 1.15304</strain>
    </source>
</reference>
<proteinExistence type="inferred from homology"/>
<gene>
    <name evidence="3" type="primary">pseC</name>
    <name evidence="3" type="ORF">ACFO5Q_17630</name>
</gene>
<dbReference type="Gene3D" id="3.40.640.10">
    <property type="entry name" value="Type I PLP-dependent aspartate aminotransferase-like (Major domain)"/>
    <property type="match status" value="1"/>
</dbReference>
<keyword evidence="3" id="KW-0032">Aminotransferase</keyword>
<dbReference type="Pfam" id="PF01041">
    <property type="entry name" value="DegT_DnrJ_EryC1"/>
    <property type="match status" value="1"/>
</dbReference>
<comment type="caution">
    <text evidence="3">The sequence shown here is derived from an EMBL/GenBank/DDBJ whole genome shotgun (WGS) entry which is preliminary data.</text>
</comment>
<evidence type="ECO:0000256" key="1">
    <source>
        <dbReference type="ARBA" id="ARBA00037999"/>
    </source>
</evidence>
<accession>A0ABV8UFQ6</accession>
<keyword evidence="2" id="KW-0663">Pyridoxal phosphate</keyword>
<name>A0ABV8UFQ6_9PROT</name>
<dbReference type="CDD" id="cd00616">
    <property type="entry name" value="AHBA_syn"/>
    <property type="match status" value="1"/>
</dbReference>
<dbReference type="InterPro" id="IPR015421">
    <property type="entry name" value="PyrdxlP-dep_Trfase_major"/>
</dbReference>
<dbReference type="NCBIfam" id="TIGR03588">
    <property type="entry name" value="PseC"/>
    <property type="match status" value="1"/>
</dbReference>
<organism evidence="3 4">
    <name type="scientific">Kordiimonas lipolytica</name>
    <dbReference type="NCBI Taxonomy" id="1662421"/>
    <lineage>
        <taxon>Bacteria</taxon>
        <taxon>Pseudomonadati</taxon>
        <taxon>Pseudomonadota</taxon>
        <taxon>Alphaproteobacteria</taxon>
        <taxon>Kordiimonadales</taxon>
        <taxon>Kordiimonadaceae</taxon>
        <taxon>Kordiimonas</taxon>
    </lineage>
</organism>
<dbReference type="PANTHER" id="PTHR30244:SF34">
    <property type="entry name" value="DTDP-4-AMINO-4,6-DIDEOXYGALACTOSE TRANSAMINASE"/>
    <property type="match status" value="1"/>
</dbReference>
<dbReference type="Gene3D" id="3.90.1150.10">
    <property type="entry name" value="Aspartate Aminotransferase, domain 1"/>
    <property type="match status" value="1"/>
</dbReference>
<keyword evidence="3" id="KW-0808">Transferase</keyword>